<comment type="caution">
    <text evidence="1">The sequence shown here is derived from an EMBL/GenBank/DDBJ whole genome shotgun (WGS) entry which is preliminary data.</text>
</comment>
<evidence type="ECO:0000313" key="1">
    <source>
        <dbReference type="EMBL" id="OJT02578.1"/>
    </source>
</evidence>
<accession>A0A1M2V4S7</accession>
<dbReference type="Proteomes" id="UP000184267">
    <property type="component" value="Unassembled WGS sequence"/>
</dbReference>
<dbReference type="EMBL" id="MNAD01001662">
    <property type="protein sequence ID" value="OJT02578.1"/>
    <property type="molecule type" value="Genomic_DNA"/>
</dbReference>
<dbReference type="AlphaFoldDB" id="A0A1M2V4S7"/>
<proteinExistence type="predicted"/>
<organism evidence="1 2">
    <name type="scientific">Trametes pubescens</name>
    <name type="common">White-rot fungus</name>
    <dbReference type="NCBI Taxonomy" id="154538"/>
    <lineage>
        <taxon>Eukaryota</taxon>
        <taxon>Fungi</taxon>
        <taxon>Dikarya</taxon>
        <taxon>Basidiomycota</taxon>
        <taxon>Agaricomycotina</taxon>
        <taxon>Agaricomycetes</taxon>
        <taxon>Polyporales</taxon>
        <taxon>Polyporaceae</taxon>
        <taxon>Trametes</taxon>
    </lineage>
</organism>
<reference evidence="1 2" key="1">
    <citation type="submission" date="2016-10" db="EMBL/GenBank/DDBJ databases">
        <title>Genome sequence of the basidiomycete white-rot fungus Trametes pubescens.</title>
        <authorList>
            <person name="Makela M.R."/>
            <person name="Granchi Z."/>
            <person name="Peng M."/>
            <person name="De Vries R.P."/>
            <person name="Grigoriev I."/>
            <person name="Riley R."/>
            <person name="Hilden K."/>
        </authorList>
    </citation>
    <scope>NUCLEOTIDE SEQUENCE [LARGE SCALE GENOMIC DNA]</scope>
    <source>
        <strain evidence="1 2">FBCC735</strain>
    </source>
</reference>
<sequence length="79" mass="9474">MPTGVRSSLNVRFLERELVLCKLAMRTDPRITEKSQLDGYRSLWYLTHKRLKELEEVLIAHVDEDVVRIHLPFHQRFRS</sequence>
<keyword evidence="2" id="KW-1185">Reference proteome</keyword>
<name>A0A1M2V4S7_TRAPU</name>
<protein>
    <submittedName>
        <fullName evidence="1">Uncharacterized protein</fullName>
    </submittedName>
</protein>
<gene>
    <name evidence="1" type="ORF">TRAPUB_6900</name>
</gene>
<evidence type="ECO:0000313" key="2">
    <source>
        <dbReference type="Proteomes" id="UP000184267"/>
    </source>
</evidence>